<evidence type="ECO:0000256" key="2">
    <source>
        <dbReference type="SAM" id="MobiDB-lite"/>
    </source>
</evidence>
<comment type="similarity">
    <text evidence="1">Belongs to the LytR/CpsA/Psr (LCP) family.</text>
</comment>
<evidence type="ECO:0000256" key="1">
    <source>
        <dbReference type="ARBA" id="ARBA00006068"/>
    </source>
</evidence>
<feature type="region of interest" description="Disordered" evidence="2">
    <location>
        <begin position="580"/>
        <end position="605"/>
    </location>
</feature>
<feature type="compositionally biased region" description="Polar residues" evidence="2">
    <location>
        <begin position="585"/>
        <end position="601"/>
    </location>
</feature>
<dbReference type="Pfam" id="PF13399">
    <property type="entry name" value="LytR_C"/>
    <property type="match status" value="1"/>
</dbReference>
<feature type="compositionally biased region" description="Basic residues" evidence="2">
    <location>
        <begin position="67"/>
        <end position="78"/>
    </location>
</feature>
<feature type="domain" description="Cell envelope-related transcriptional attenuator" evidence="4">
    <location>
        <begin position="213"/>
        <end position="369"/>
    </location>
</feature>
<keyword evidence="3" id="KW-1133">Transmembrane helix</keyword>
<dbReference type="InterPro" id="IPR027381">
    <property type="entry name" value="LytR/CpsA/Psr_C"/>
</dbReference>
<dbReference type="InterPro" id="IPR004474">
    <property type="entry name" value="LytR_CpsA_psr"/>
</dbReference>
<reference evidence="6 7" key="1">
    <citation type="submission" date="2016-10" db="EMBL/GenBank/DDBJ databases">
        <authorList>
            <person name="de Groot N.N."/>
        </authorList>
    </citation>
    <scope>NUCLEOTIDE SEQUENCE [LARGE SCALE GENOMIC DNA]</scope>
    <source>
        <strain evidence="6 7">CGMCC 4.2026</strain>
    </source>
</reference>
<feature type="compositionally biased region" description="Low complexity" evidence="2">
    <location>
        <begin position="84"/>
        <end position="111"/>
    </location>
</feature>
<feature type="region of interest" description="Disordered" evidence="2">
    <location>
        <begin position="456"/>
        <end position="478"/>
    </location>
</feature>
<name>A0A1H8UIG0_9ACTN</name>
<feature type="region of interest" description="Disordered" evidence="2">
    <location>
        <begin position="623"/>
        <end position="652"/>
    </location>
</feature>
<feature type="region of interest" description="Disordered" evidence="2">
    <location>
        <begin position="60"/>
        <end position="125"/>
    </location>
</feature>
<keyword evidence="3" id="KW-0472">Membrane</keyword>
<dbReference type="InterPro" id="IPR050922">
    <property type="entry name" value="LytR/CpsA/Psr_CW_biosynth"/>
</dbReference>
<gene>
    <name evidence="6" type="ORF">SAMN05216267_10749</name>
</gene>
<protein>
    <submittedName>
        <fullName evidence="6">Transcriptional attenuator, LytR family</fullName>
    </submittedName>
</protein>
<dbReference type="Gene3D" id="3.40.630.190">
    <property type="entry name" value="LCP protein"/>
    <property type="match status" value="1"/>
</dbReference>
<dbReference type="NCBIfam" id="TIGR00350">
    <property type="entry name" value="lytR_cpsA_psr"/>
    <property type="match status" value="1"/>
</dbReference>
<proteinExistence type="inferred from homology"/>
<feature type="compositionally biased region" description="Basic residues" evidence="2">
    <location>
        <begin position="112"/>
        <end position="125"/>
    </location>
</feature>
<evidence type="ECO:0000259" key="5">
    <source>
        <dbReference type="Pfam" id="PF13399"/>
    </source>
</evidence>
<dbReference type="Proteomes" id="UP000181951">
    <property type="component" value="Unassembled WGS sequence"/>
</dbReference>
<feature type="compositionally biased region" description="Polar residues" evidence="2">
    <location>
        <begin position="624"/>
        <end position="652"/>
    </location>
</feature>
<evidence type="ECO:0000313" key="6">
    <source>
        <dbReference type="EMBL" id="SEP02941.1"/>
    </source>
</evidence>
<evidence type="ECO:0000313" key="7">
    <source>
        <dbReference type="Proteomes" id="UP000181951"/>
    </source>
</evidence>
<accession>A0A1H8UIG0</accession>
<keyword evidence="7" id="KW-1185">Reference proteome</keyword>
<dbReference type="PANTHER" id="PTHR33392:SF6">
    <property type="entry name" value="POLYISOPRENYL-TEICHOIC ACID--PEPTIDOGLYCAN TEICHOIC ACID TRANSFERASE TAGU"/>
    <property type="match status" value="1"/>
</dbReference>
<feature type="domain" description="LytR/CpsA/Psr regulator C-terminal" evidence="5">
    <location>
        <begin position="482"/>
        <end position="571"/>
    </location>
</feature>
<sequence>MELNGAGPGTPVGGISDGELWARAVHGDGEASGRIFDRHAKTDSAIPARAGYDVAGETALSEPTHGHQGHRTARRRSGAHNGRSSAPGAAPDHADGAAPGSGSQQAPGGRAAARRAARGGGKRRGRRALKIAGLAMGFVLLATGGAAAYTYWKLNSNIKSDDLSANGKDGAGHEKPDAFGRTPINILVIGSDGRTSTKDCKLGGACKQAGGQRADVEMVVHISADRSNATVMSVPRDLRANWSGCHDDGHQAMGPQHNTMINAALAGGPGCSVVAVHELTGIPIDHFMMVDFSGVVDMSNAVGGVRVCVDADVYDPYSHLKLKKGSHVLQGTAALEFLRTRHGFGDSSDSRGRTGGQHVFLTALLNKLKDDGTLTSPTKLWKVANAATKLTVDKSLRPIARLIGLGTDLNKVPTSRVRFVTLQTADTKVNGVWQTHLVQPGASALFRTIADDQSLTTASGGESTASPSAPTSATPTVQPTSIAVQVRNGAAVDGRLVGKRATVVAGALIDRGFSKQTSAVTGTATATTSLTYPVGQSPQAQAVAQALGIPAKDLRQSASATGIVLVVGSDWASGATFPGAKTDASDAQRTSALDGTNSQLGSDKGTCAKVSKFDDVIGVDANGRVTTAENPPHSTSPTHAYAISSNVKDSAP</sequence>
<evidence type="ECO:0000256" key="3">
    <source>
        <dbReference type="SAM" id="Phobius"/>
    </source>
</evidence>
<evidence type="ECO:0000259" key="4">
    <source>
        <dbReference type="Pfam" id="PF03816"/>
    </source>
</evidence>
<feature type="compositionally biased region" description="Low complexity" evidence="2">
    <location>
        <begin position="463"/>
        <end position="476"/>
    </location>
</feature>
<dbReference type="PANTHER" id="PTHR33392">
    <property type="entry name" value="POLYISOPRENYL-TEICHOIC ACID--PEPTIDOGLYCAN TEICHOIC ACID TRANSFERASE TAGU"/>
    <property type="match status" value="1"/>
</dbReference>
<organism evidence="6 7">
    <name type="scientific">Actinacidiphila rubida</name>
    <dbReference type="NCBI Taxonomy" id="310780"/>
    <lineage>
        <taxon>Bacteria</taxon>
        <taxon>Bacillati</taxon>
        <taxon>Actinomycetota</taxon>
        <taxon>Actinomycetes</taxon>
        <taxon>Kitasatosporales</taxon>
        <taxon>Streptomycetaceae</taxon>
        <taxon>Actinacidiphila</taxon>
    </lineage>
</organism>
<dbReference type="AlphaFoldDB" id="A0A1H8UIG0"/>
<dbReference type="Pfam" id="PF03816">
    <property type="entry name" value="LytR_cpsA_psr"/>
    <property type="match status" value="1"/>
</dbReference>
<keyword evidence="3" id="KW-0812">Transmembrane</keyword>
<dbReference type="STRING" id="310780.SAMN05216267_10749"/>
<dbReference type="EMBL" id="FODD01000074">
    <property type="protein sequence ID" value="SEP02941.1"/>
    <property type="molecule type" value="Genomic_DNA"/>
</dbReference>
<feature type="transmembrane region" description="Helical" evidence="3">
    <location>
        <begin position="131"/>
        <end position="152"/>
    </location>
</feature>